<proteinExistence type="predicted"/>
<evidence type="ECO:0000313" key="1">
    <source>
        <dbReference type="EMBL" id="RZC70681.1"/>
    </source>
</evidence>
<dbReference type="Proteomes" id="UP000316621">
    <property type="component" value="Chromosome 7"/>
</dbReference>
<dbReference type="EMBL" id="CM010721">
    <property type="protein sequence ID" value="RZC70681.1"/>
    <property type="molecule type" value="Genomic_DNA"/>
</dbReference>
<name>A0A4Y7KET9_PAPSO</name>
<accession>A0A4Y7KET9</accession>
<dbReference type="Gramene" id="RZC70681">
    <property type="protein sequence ID" value="RZC70681"/>
    <property type="gene ID" value="C5167_033837"/>
</dbReference>
<reference evidence="1 2" key="1">
    <citation type="journal article" date="2018" name="Science">
        <title>The opium poppy genome and morphinan production.</title>
        <authorList>
            <person name="Guo L."/>
            <person name="Winzer T."/>
            <person name="Yang X."/>
            <person name="Li Y."/>
            <person name="Ning Z."/>
            <person name="He Z."/>
            <person name="Teodor R."/>
            <person name="Lu Y."/>
            <person name="Bowser T.A."/>
            <person name="Graham I.A."/>
            <person name="Ye K."/>
        </authorList>
    </citation>
    <scope>NUCLEOTIDE SEQUENCE [LARGE SCALE GENOMIC DNA]</scope>
    <source>
        <strain evidence="2">cv. HN1</strain>
        <tissue evidence="1">Leaves</tissue>
    </source>
</reference>
<sequence>MVFVYYTKPRNLRINNFSSYSTYKQHCSSDSLASGSVLSILPVSLIKSRESLCSQPHIDTSLQVQ</sequence>
<organism evidence="1 2">
    <name type="scientific">Papaver somniferum</name>
    <name type="common">Opium poppy</name>
    <dbReference type="NCBI Taxonomy" id="3469"/>
    <lineage>
        <taxon>Eukaryota</taxon>
        <taxon>Viridiplantae</taxon>
        <taxon>Streptophyta</taxon>
        <taxon>Embryophyta</taxon>
        <taxon>Tracheophyta</taxon>
        <taxon>Spermatophyta</taxon>
        <taxon>Magnoliopsida</taxon>
        <taxon>Ranunculales</taxon>
        <taxon>Papaveraceae</taxon>
        <taxon>Papaveroideae</taxon>
        <taxon>Papaver</taxon>
    </lineage>
</organism>
<protein>
    <submittedName>
        <fullName evidence="1">Uncharacterized protein</fullName>
    </submittedName>
</protein>
<keyword evidence="2" id="KW-1185">Reference proteome</keyword>
<dbReference type="AlphaFoldDB" id="A0A4Y7KET9"/>
<gene>
    <name evidence="1" type="ORF">C5167_033837</name>
</gene>
<evidence type="ECO:0000313" key="2">
    <source>
        <dbReference type="Proteomes" id="UP000316621"/>
    </source>
</evidence>